<comment type="similarity">
    <text evidence="10">Belongs to the class-I aminoacyl-tRNA synthetase family.</text>
</comment>
<dbReference type="Gene3D" id="3.40.50.620">
    <property type="entry name" value="HUPs"/>
    <property type="match status" value="1"/>
</dbReference>
<dbReference type="Proteomes" id="UP001499852">
    <property type="component" value="Unassembled WGS sequence"/>
</dbReference>
<dbReference type="CDD" id="cd07957">
    <property type="entry name" value="Anticodon_Ia_Met"/>
    <property type="match status" value="1"/>
</dbReference>
<gene>
    <name evidence="12" type="primary">metG</name>
    <name evidence="12" type="ORF">GCM10023213_12790</name>
</gene>
<dbReference type="InterPro" id="IPR023457">
    <property type="entry name" value="Met-tRNA_synth_2"/>
</dbReference>
<evidence type="ECO:0000313" key="12">
    <source>
        <dbReference type="EMBL" id="GAA5136920.1"/>
    </source>
</evidence>
<evidence type="ECO:0000256" key="3">
    <source>
        <dbReference type="ARBA" id="ARBA00018753"/>
    </source>
</evidence>
<dbReference type="PANTHER" id="PTHR43326">
    <property type="entry name" value="METHIONYL-TRNA SYNTHETASE"/>
    <property type="match status" value="1"/>
</dbReference>
<dbReference type="EC" id="6.1.1.10" evidence="2"/>
<reference evidence="13" key="1">
    <citation type="journal article" date="2019" name="Int. J. Syst. Evol. Microbiol.">
        <title>The Global Catalogue of Microorganisms (GCM) 10K type strain sequencing project: providing services to taxonomists for standard genome sequencing and annotation.</title>
        <authorList>
            <consortium name="The Broad Institute Genomics Platform"/>
            <consortium name="The Broad Institute Genome Sequencing Center for Infectious Disease"/>
            <person name="Wu L."/>
            <person name="Ma J."/>
        </authorList>
    </citation>
    <scope>NUCLEOTIDE SEQUENCE [LARGE SCALE GENOMIC DNA]</scope>
    <source>
        <strain evidence="13">JCM 18053</strain>
    </source>
</reference>
<keyword evidence="13" id="KW-1185">Reference proteome</keyword>
<dbReference type="InterPro" id="IPR014758">
    <property type="entry name" value="Met-tRNA_synth"/>
</dbReference>
<dbReference type="InterPro" id="IPR033911">
    <property type="entry name" value="MetRS_core"/>
</dbReference>
<keyword evidence="5 10" id="KW-0547">Nucleotide-binding</keyword>
<evidence type="ECO:0000256" key="10">
    <source>
        <dbReference type="RuleBase" id="RU363039"/>
    </source>
</evidence>
<dbReference type="PANTHER" id="PTHR43326:SF1">
    <property type="entry name" value="METHIONINE--TRNA LIGASE, MITOCHONDRIAL"/>
    <property type="match status" value="1"/>
</dbReference>
<organism evidence="12 13">
    <name type="scientific">Prosthecobacter algae</name>
    <dbReference type="NCBI Taxonomy" id="1144682"/>
    <lineage>
        <taxon>Bacteria</taxon>
        <taxon>Pseudomonadati</taxon>
        <taxon>Verrucomicrobiota</taxon>
        <taxon>Verrucomicrobiia</taxon>
        <taxon>Verrucomicrobiales</taxon>
        <taxon>Verrucomicrobiaceae</taxon>
        <taxon>Prosthecobacter</taxon>
    </lineage>
</organism>
<evidence type="ECO:0000256" key="7">
    <source>
        <dbReference type="ARBA" id="ARBA00022917"/>
    </source>
</evidence>
<proteinExistence type="inferred from homology"/>
<evidence type="ECO:0000256" key="4">
    <source>
        <dbReference type="ARBA" id="ARBA00022598"/>
    </source>
</evidence>
<dbReference type="Gene3D" id="1.10.730.10">
    <property type="entry name" value="Isoleucyl-tRNA Synthetase, Domain 1"/>
    <property type="match status" value="1"/>
</dbReference>
<dbReference type="InterPro" id="IPR041872">
    <property type="entry name" value="Anticodon_Met"/>
</dbReference>
<dbReference type="Pfam" id="PF09334">
    <property type="entry name" value="tRNA-synt_1g"/>
    <property type="match status" value="2"/>
</dbReference>
<evidence type="ECO:0000313" key="13">
    <source>
        <dbReference type="Proteomes" id="UP001499852"/>
    </source>
</evidence>
<dbReference type="SUPFAM" id="SSF47323">
    <property type="entry name" value="Anticodon-binding domain of a subclass of class I aminoacyl-tRNA synthetases"/>
    <property type="match status" value="1"/>
</dbReference>
<sequence length="536" mass="60486">MSGLNTEILFFPTVKPYYITTAIDYTNAPPHIGHAYEKVLADVMARFQRQNGREVYFLTGVDQHGQKVQKSAEKAGLSPQDFVDGVTQHFTALWDKLNVRYDGWAATTDPVHKRVVQAMLQKLHDCGQLYKQGYTGFYSLRQEQFLTDKERGPDGKFGEEWGEVQELEEENWYFRLSEHVEWLKGYIKSHPDFIFPAHRANDVLNALEGTPQDLCISRPIERLSWGIPLPFDERFVNYVWFDALTNYISFAGYMADECGNQGLPDFSTLWPSEAHVIGKDILVPAHAVYWPIMLHALGFSDEQIPRLIVHGWWNVKGSKMSKSLGNVIDPNVLAGTFTPDGLRYYLMRDISTGYDSDFSDERIIMSYNKELAGGLGNLLNRSINMAQKYRNGVLSPGSYDDAENAALRQVVEQATPEYVKQMEGWVMDDGIAAAWKIVSAANAYVDSTKPFSLAKDPANAARLDSVLYHLAEAWVHVSVLLNPIMPDAMAAARAQIGWQMPEGFQFSDLKWGMLKEGHQLGTPVPLFPRLDTPAAE</sequence>
<accession>A0ABP9NY45</accession>
<dbReference type="Gene3D" id="2.170.220.10">
    <property type="match status" value="1"/>
</dbReference>
<dbReference type="InterPro" id="IPR014729">
    <property type="entry name" value="Rossmann-like_a/b/a_fold"/>
</dbReference>
<evidence type="ECO:0000256" key="8">
    <source>
        <dbReference type="ARBA" id="ARBA00023146"/>
    </source>
</evidence>
<dbReference type="SUPFAM" id="SSF52374">
    <property type="entry name" value="Nucleotidylyl transferase"/>
    <property type="match status" value="1"/>
</dbReference>
<keyword evidence="7 10" id="KW-0648">Protein biosynthesis</keyword>
<dbReference type="InterPro" id="IPR009080">
    <property type="entry name" value="tRNAsynth_Ia_anticodon-bd"/>
</dbReference>
<evidence type="ECO:0000256" key="9">
    <source>
        <dbReference type="ARBA" id="ARBA00030904"/>
    </source>
</evidence>
<keyword evidence="8 10" id="KW-0030">Aminoacyl-tRNA synthetase</keyword>
<evidence type="ECO:0000256" key="6">
    <source>
        <dbReference type="ARBA" id="ARBA00022840"/>
    </source>
</evidence>
<feature type="domain" description="Methionyl/Leucyl tRNA synthetase" evidence="11">
    <location>
        <begin position="17"/>
        <end position="150"/>
    </location>
</feature>
<dbReference type="PRINTS" id="PR01041">
    <property type="entry name" value="TRNASYNTHMET"/>
</dbReference>
<keyword evidence="6 10" id="KW-0067">ATP-binding</keyword>
<evidence type="ECO:0000256" key="1">
    <source>
        <dbReference type="ARBA" id="ARBA00003314"/>
    </source>
</evidence>
<feature type="domain" description="Methionyl/Leucyl tRNA synthetase" evidence="11">
    <location>
        <begin position="166"/>
        <end position="382"/>
    </location>
</feature>
<keyword evidence="4 10" id="KW-0436">Ligase</keyword>
<dbReference type="InterPro" id="IPR015413">
    <property type="entry name" value="Methionyl/Leucyl_tRNA_Synth"/>
</dbReference>
<dbReference type="NCBIfam" id="TIGR00398">
    <property type="entry name" value="metG"/>
    <property type="match status" value="1"/>
</dbReference>
<evidence type="ECO:0000256" key="2">
    <source>
        <dbReference type="ARBA" id="ARBA00012838"/>
    </source>
</evidence>
<comment type="caution">
    <text evidence="12">The sequence shown here is derived from an EMBL/GenBank/DDBJ whole genome shotgun (WGS) entry which is preliminary data.</text>
</comment>
<dbReference type="GO" id="GO:0016874">
    <property type="term" value="F:ligase activity"/>
    <property type="evidence" value="ECO:0007669"/>
    <property type="project" value="UniProtKB-KW"/>
</dbReference>
<protein>
    <recommendedName>
        <fullName evidence="3">Methionine--tRNA ligase</fullName>
        <ecNumber evidence="2">6.1.1.10</ecNumber>
    </recommendedName>
    <alternativeName>
        <fullName evidence="9">Methionyl-tRNA synthetase</fullName>
    </alternativeName>
</protein>
<evidence type="ECO:0000256" key="5">
    <source>
        <dbReference type="ARBA" id="ARBA00022741"/>
    </source>
</evidence>
<dbReference type="EMBL" id="BAABIA010000002">
    <property type="protein sequence ID" value="GAA5136920.1"/>
    <property type="molecule type" value="Genomic_DNA"/>
</dbReference>
<name>A0ABP9NY45_9BACT</name>
<dbReference type="CDD" id="cd00814">
    <property type="entry name" value="MetRS_core"/>
    <property type="match status" value="1"/>
</dbReference>
<evidence type="ECO:0000259" key="11">
    <source>
        <dbReference type="Pfam" id="PF09334"/>
    </source>
</evidence>
<comment type="function">
    <text evidence="1">Is required not only for elongation of protein synthesis but also for the initiation of all mRNA translation through initiator tRNA(fMet) aminoacylation.</text>
</comment>